<sequence length="949" mass="103316">MFSETRLTYASIRSSISCLICGGVLNDALSLTDCHHSFCRECLKEHVQKSHSCPVCGTVIHPIHPWTYIMKDNQLQCIVSKLKKIFSTDPSSAIMDECLPDAEKPILLTLTLEDPKYISCSCYLSIQLLKKFVKMKCDVACDVTTATAATTTATDDSIYNGAANNDNNNNRGGDDDEDNKNFSGDTEGSSRCSRGVDGDDVMVGVFHEADDDFLPDKYAIADVEKIFKSFSIRDLHLHAVVWKNATIDNRTVKKLPVCQFNTFKEYLRFMKKQENRQQRKNLASSLLHPSSSLLSSFSFTKSLSSSSSLLSPKITSDPLNSSVVNSNHYTANRDSSIFKIKINTKNLSMKKHHDRSNDQYNNDNNIDEDSCFSTPNNSSSSSYYTSNNTTKNNSSNNTSFTLPEVNDMSGITCSNSVYFSMLSSDGSACDHQHSSAELTLQASPSKEESTTSESAPTTSTSKITLTTWSLATSTTNITTTVTSSLATSASNITTTITSSLATSTTKVVTNQSCVSLCRNDNNNEVGRLLKHSASTTHGSDDVDLVILLPSSSSSSSPSLSSSSVLRKASTPSTFPSKTTSSLLCFSSSSSSLSSSSVVSSSSFLKPVREKGQLWTPYRSPLKENQIPQTSSASSSSSNLSSSTTLTSSSSSPPIITFNPSLPLPSFNYLLQSFNSSADGRRDDDDVSSYLTSLSSSVLSSSSSSSSSLTNVKINCPINNNSRSSSSSNNSSNNSNNLVSSSNNNNDNKTPAKTTLYNIEAPNPCDTHPNSTDPKIGIFICKGKSMTLQDRMKFYDASDIHSRAPSQTKFINYPSPHSTVSSHNFDKPFRIHEDTMEDETSGNNVNNKINESANKSKPKTLKHRRLAPWLGQNVEESNMIYDRKSPSNDISGGHSSNSENYQQSKDNLMTSPPRKIKNTNSTEFQLNMKGTNGKGSTGNRLKPRALKTIN</sequence>
<reference evidence="8" key="3">
    <citation type="submission" date="2015-06" db="UniProtKB">
        <authorList>
            <consortium name="EnsemblMetazoa"/>
        </authorList>
    </citation>
    <scope>IDENTIFICATION</scope>
</reference>
<feature type="region of interest" description="Disordered" evidence="5">
    <location>
        <begin position="881"/>
        <end position="949"/>
    </location>
</feature>
<feature type="region of interest" description="Disordered" evidence="5">
    <location>
        <begin position="551"/>
        <end position="581"/>
    </location>
</feature>
<evidence type="ECO:0000313" key="9">
    <source>
        <dbReference type="Proteomes" id="UP000015101"/>
    </source>
</evidence>
<gene>
    <name evidence="8" type="primary">20211339</name>
    <name evidence="7" type="ORF">HELRODRAFT_189685</name>
</gene>
<dbReference type="EMBL" id="AMQM01002005">
    <property type="status" value="NOT_ANNOTATED_CDS"/>
    <property type="molecule type" value="Genomic_DNA"/>
</dbReference>
<feature type="compositionally biased region" description="Low complexity" evidence="5">
    <location>
        <begin position="373"/>
        <end position="399"/>
    </location>
</feature>
<dbReference type="Proteomes" id="UP000015101">
    <property type="component" value="Unassembled WGS sequence"/>
</dbReference>
<evidence type="ECO:0000256" key="4">
    <source>
        <dbReference type="PROSITE-ProRule" id="PRU00175"/>
    </source>
</evidence>
<feature type="compositionally biased region" description="Low complexity" evidence="5">
    <location>
        <begin position="451"/>
        <end position="460"/>
    </location>
</feature>
<dbReference type="EMBL" id="KB097639">
    <property type="protein sequence ID" value="ESN93116.1"/>
    <property type="molecule type" value="Genomic_DNA"/>
</dbReference>
<protein>
    <recommendedName>
        <fullName evidence="6">RING-type domain-containing protein</fullName>
    </recommendedName>
</protein>
<name>T1FR92_HELRO</name>
<dbReference type="PROSITE" id="PS00518">
    <property type="entry name" value="ZF_RING_1"/>
    <property type="match status" value="1"/>
</dbReference>
<proteinExistence type="predicted"/>
<dbReference type="EMBL" id="AMQM01002004">
    <property type="status" value="NOT_ANNOTATED_CDS"/>
    <property type="molecule type" value="Genomic_DNA"/>
</dbReference>
<feature type="region of interest" description="Disordered" evidence="5">
    <location>
        <begin position="615"/>
        <end position="652"/>
    </location>
</feature>
<dbReference type="STRING" id="6412.T1FR92"/>
<feature type="compositionally biased region" description="Low complexity" evidence="5">
    <location>
        <begin position="157"/>
        <end position="171"/>
    </location>
</feature>
<feature type="domain" description="RING-type" evidence="6">
    <location>
        <begin position="18"/>
        <end position="56"/>
    </location>
</feature>
<accession>T1FR92</accession>
<dbReference type="PANTHER" id="PTHR10825:SF72">
    <property type="entry name" value="UBIQUITIN-LIKE DOMAIN-CONTAINING PROTEIN"/>
    <property type="match status" value="1"/>
</dbReference>
<evidence type="ECO:0000256" key="1">
    <source>
        <dbReference type="ARBA" id="ARBA00022723"/>
    </source>
</evidence>
<dbReference type="InParanoid" id="T1FR92"/>
<dbReference type="GeneID" id="20211339"/>
<dbReference type="GO" id="GO:0000122">
    <property type="term" value="P:negative regulation of transcription by RNA polymerase II"/>
    <property type="evidence" value="ECO:0000318"/>
    <property type="project" value="GO_Central"/>
</dbReference>
<keyword evidence="2 4" id="KW-0863">Zinc-finger</keyword>
<evidence type="ECO:0000256" key="3">
    <source>
        <dbReference type="ARBA" id="ARBA00022833"/>
    </source>
</evidence>
<dbReference type="PROSITE" id="PS50089">
    <property type="entry name" value="ZF_RING_2"/>
    <property type="match status" value="1"/>
</dbReference>
<feature type="region of interest" description="Disordered" evidence="5">
    <location>
        <begin position="719"/>
        <end position="752"/>
    </location>
</feature>
<dbReference type="AlphaFoldDB" id="T1FR92"/>
<dbReference type="SUPFAM" id="SSF57850">
    <property type="entry name" value="RING/U-box"/>
    <property type="match status" value="1"/>
</dbReference>
<evidence type="ECO:0000256" key="5">
    <source>
        <dbReference type="SAM" id="MobiDB-lite"/>
    </source>
</evidence>
<dbReference type="KEGG" id="hro:HELRODRAFT_189685"/>
<feature type="compositionally biased region" description="Polar residues" evidence="5">
    <location>
        <begin position="840"/>
        <end position="854"/>
    </location>
</feature>
<organism evidence="8 9">
    <name type="scientific">Helobdella robusta</name>
    <name type="common">Californian leech</name>
    <dbReference type="NCBI Taxonomy" id="6412"/>
    <lineage>
        <taxon>Eukaryota</taxon>
        <taxon>Metazoa</taxon>
        <taxon>Spiralia</taxon>
        <taxon>Lophotrochozoa</taxon>
        <taxon>Annelida</taxon>
        <taxon>Clitellata</taxon>
        <taxon>Hirudinea</taxon>
        <taxon>Rhynchobdellida</taxon>
        <taxon>Glossiphoniidae</taxon>
        <taxon>Helobdella</taxon>
    </lineage>
</organism>
<feature type="compositionally biased region" description="Polar residues" evidence="5">
    <location>
        <begin position="886"/>
        <end position="909"/>
    </location>
</feature>
<dbReference type="Gene3D" id="3.30.40.10">
    <property type="entry name" value="Zinc/RING finger domain, C3HC4 (zinc finger)"/>
    <property type="match status" value="1"/>
</dbReference>
<dbReference type="Pfam" id="PF13923">
    <property type="entry name" value="zf-C3HC4_2"/>
    <property type="match status" value="1"/>
</dbReference>
<dbReference type="InterPro" id="IPR013083">
    <property type="entry name" value="Znf_RING/FYVE/PHD"/>
</dbReference>
<evidence type="ECO:0000256" key="2">
    <source>
        <dbReference type="ARBA" id="ARBA00022771"/>
    </source>
</evidence>
<dbReference type="GO" id="GO:0008270">
    <property type="term" value="F:zinc ion binding"/>
    <property type="evidence" value="ECO:0007669"/>
    <property type="project" value="UniProtKB-KW"/>
</dbReference>
<feature type="region of interest" description="Disordered" evidence="5">
    <location>
        <begin position="157"/>
        <end position="195"/>
    </location>
</feature>
<dbReference type="OrthoDB" id="6105938at2759"/>
<dbReference type="RefSeq" id="XP_009029361.1">
    <property type="nucleotide sequence ID" value="XM_009031113.1"/>
</dbReference>
<dbReference type="CTD" id="20211339"/>
<feature type="compositionally biased region" description="Polar residues" evidence="5">
    <location>
        <begin position="917"/>
        <end position="929"/>
    </location>
</feature>
<dbReference type="PANTHER" id="PTHR10825">
    <property type="entry name" value="RING FINGER DOMAIN-CONTAINING, POLYCOMB GROUP COMPONENT"/>
    <property type="match status" value="1"/>
</dbReference>
<feature type="compositionally biased region" description="Low complexity" evidence="5">
    <location>
        <begin position="719"/>
        <end position="747"/>
    </location>
</feature>
<dbReference type="InterPro" id="IPR001841">
    <property type="entry name" value="Znf_RING"/>
</dbReference>
<reference evidence="7 9" key="2">
    <citation type="journal article" date="2013" name="Nature">
        <title>Insights into bilaterian evolution from three spiralian genomes.</title>
        <authorList>
            <person name="Simakov O."/>
            <person name="Marletaz F."/>
            <person name="Cho S.J."/>
            <person name="Edsinger-Gonzales E."/>
            <person name="Havlak P."/>
            <person name="Hellsten U."/>
            <person name="Kuo D.H."/>
            <person name="Larsson T."/>
            <person name="Lv J."/>
            <person name="Arendt D."/>
            <person name="Savage R."/>
            <person name="Osoegawa K."/>
            <person name="de Jong P."/>
            <person name="Grimwood J."/>
            <person name="Chapman J.A."/>
            <person name="Shapiro H."/>
            <person name="Aerts A."/>
            <person name="Otillar R.P."/>
            <person name="Terry A.Y."/>
            <person name="Boore J.L."/>
            <person name="Grigoriev I.V."/>
            <person name="Lindberg D.R."/>
            <person name="Seaver E.C."/>
            <person name="Weisblat D.A."/>
            <person name="Putnam N.H."/>
            <person name="Rokhsar D.S."/>
        </authorList>
    </citation>
    <scope>NUCLEOTIDE SEQUENCE</scope>
</reference>
<evidence type="ECO:0000313" key="7">
    <source>
        <dbReference type="EMBL" id="ESN93116.1"/>
    </source>
</evidence>
<dbReference type="SMART" id="SM00184">
    <property type="entry name" value="RING"/>
    <property type="match status" value="1"/>
</dbReference>
<dbReference type="GO" id="GO:1990841">
    <property type="term" value="F:promoter-specific chromatin binding"/>
    <property type="evidence" value="ECO:0000318"/>
    <property type="project" value="GO_Central"/>
</dbReference>
<evidence type="ECO:0000259" key="6">
    <source>
        <dbReference type="PROSITE" id="PS50089"/>
    </source>
</evidence>
<evidence type="ECO:0000313" key="8">
    <source>
        <dbReference type="EnsemblMetazoa" id="HelroP189685"/>
    </source>
</evidence>
<feature type="compositionally biased region" description="Basic residues" evidence="5">
    <location>
        <begin position="940"/>
        <end position="949"/>
    </location>
</feature>
<feature type="compositionally biased region" description="Polar residues" evidence="5">
    <location>
        <begin position="182"/>
        <end position="192"/>
    </location>
</feature>
<dbReference type="EnsemblMetazoa" id="HelroT189685">
    <property type="protein sequence ID" value="HelroP189685"/>
    <property type="gene ID" value="HelroG189685"/>
</dbReference>
<keyword evidence="1" id="KW-0479">Metal-binding</keyword>
<dbReference type="HOGENOM" id="CLU_310196_0_0_1"/>
<feature type="compositionally biased region" description="Low complexity" evidence="5">
    <location>
        <begin position="629"/>
        <end position="651"/>
    </location>
</feature>
<reference evidence="9" key="1">
    <citation type="submission" date="2012-12" db="EMBL/GenBank/DDBJ databases">
        <authorList>
            <person name="Hellsten U."/>
            <person name="Grimwood J."/>
            <person name="Chapman J.A."/>
            <person name="Shapiro H."/>
            <person name="Aerts A."/>
            <person name="Otillar R.P."/>
            <person name="Terry A.Y."/>
            <person name="Boore J.L."/>
            <person name="Simakov O."/>
            <person name="Marletaz F."/>
            <person name="Cho S.-J."/>
            <person name="Edsinger-Gonzales E."/>
            <person name="Havlak P."/>
            <person name="Kuo D.-H."/>
            <person name="Larsson T."/>
            <person name="Lv J."/>
            <person name="Arendt D."/>
            <person name="Savage R."/>
            <person name="Osoegawa K."/>
            <person name="de Jong P."/>
            <person name="Lindberg D.R."/>
            <person name="Seaver E.C."/>
            <person name="Weisblat D.A."/>
            <person name="Putnam N.H."/>
            <person name="Grigoriev I.V."/>
            <person name="Rokhsar D.S."/>
        </authorList>
    </citation>
    <scope>NUCLEOTIDE SEQUENCE</scope>
</reference>
<keyword evidence="3" id="KW-0862">Zinc</keyword>
<keyword evidence="9" id="KW-1185">Reference proteome</keyword>
<feature type="region of interest" description="Disordered" evidence="5">
    <location>
        <begin position="348"/>
        <end position="405"/>
    </location>
</feature>
<feature type="region of interest" description="Disordered" evidence="5">
    <location>
        <begin position="433"/>
        <end position="460"/>
    </location>
</feature>
<dbReference type="eggNOG" id="KOG2660">
    <property type="taxonomic scope" value="Eukaryota"/>
</dbReference>
<feature type="region of interest" description="Disordered" evidence="5">
    <location>
        <begin position="835"/>
        <end position="861"/>
    </location>
</feature>
<dbReference type="GO" id="GO:0035102">
    <property type="term" value="C:PRC1 complex"/>
    <property type="evidence" value="ECO:0000318"/>
    <property type="project" value="GO_Central"/>
</dbReference>
<dbReference type="InterPro" id="IPR017907">
    <property type="entry name" value="Znf_RING_CS"/>
</dbReference>